<name>A0A1L2C8U4_9CAUD</name>
<reference evidence="1 2" key="1">
    <citation type="journal article" date="2017" name="BMC Genomics">
        <title>Three novel Pseudomonas phages isolated from composting provide insights into the evolution and diversity of tailed phages.</title>
        <authorList>
            <person name="Amgarten D."/>
            <person name="Martins L.F."/>
            <person name="Lombardi K.C."/>
            <person name="Antunes L.P."/>
            <person name="de Souza A.P.S."/>
            <person name="Nicastro G.G."/>
            <person name="Kitajima E.W."/>
            <person name="Quaggio R.B."/>
            <person name="Upton C."/>
            <person name="Setubal J.C."/>
            <person name="da Silva A.M."/>
        </authorList>
    </citation>
    <scope>NUCLEOTIDE SEQUENCE [LARGE SCALE GENOMIC DNA]</scope>
</reference>
<dbReference type="Proteomes" id="UP000223599">
    <property type="component" value="Segment"/>
</dbReference>
<dbReference type="EMBL" id="KU356689">
    <property type="protein sequence ID" value="AMD43317.1"/>
    <property type="molecule type" value="Genomic_DNA"/>
</dbReference>
<evidence type="ECO:0000313" key="2">
    <source>
        <dbReference type="Proteomes" id="UP000223599"/>
    </source>
</evidence>
<proteinExistence type="predicted"/>
<organism evidence="1 2">
    <name type="scientific">Pseudomonas phage ZC01</name>
    <dbReference type="NCBI Taxonomy" id="1622114"/>
    <lineage>
        <taxon>Viruses</taxon>
        <taxon>Duplodnaviria</taxon>
        <taxon>Heunggongvirae</taxon>
        <taxon>Uroviricota</taxon>
        <taxon>Caudoviricetes</taxon>
        <taxon>Mesyanzhinovviridae</taxon>
        <taxon>Bradleyvirinae</taxon>
        <taxon>Abidjanvirus</taxon>
        <taxon>Abidjanvirus ZC01</taxon>
    </lineage>
</organism>
<evidence type="ECO:0000313" key="1">
    <source>
        <dbReference type="EMBL" id="AMD43317.1"/>
    </source>
</evidence>
<accession>A0A1L2C8U4</accession>
<keyword evidence="2" id="KW-1185">Reference proteome</keyword>
<evidence type="ECO:0008006" key="3">
    <source>
        <dbReference type="Google" id="ProtNLM"/>
    </source>
</evidence>
<gene>
    <name evidence="1" type="ORF">ZC01_071</name>
</gene>
<protein>
    <recommendedName>
        <fullName evidence="3">Tail assembly protein</fullName>
    </recommendedName>
</protein>
<sequence>MTEEDVIVKMEDLRSLRYCSRGIREFFERHNLDYSDFLQHGIPGKELLSASGNDAMAAAAVEVAHGRKQ</sequence>